<dbReference type="KEGG" id="whr:OG579_09800"/>
<dbReference type="RefSeq" id="WP_328858971.1">
    <property type="nucleotide sequence ID" value="NZ_CP108021.1"/>
</dbReference>
<feature type="domain" description="Peptidase M50" evidence="14">
    <location>
        <begin position="55"/>
        <end position="150"/>
    </location>
</feature>
<feature type="transmembrane region" description="Helical" evidence="13">
    <location>
        <begin position="16"/>
        <end position="34"/>
    </location>
</feature>
<dbReference type="EMBL" id="CP108021">
    <property type="protein sequence ID" value="WUM22033.1"/>
    <property type="molecule type" value="Genomic_DNA"/>
</dbReference>
<feature type="transmembrane region" description="Helical" evidence="13">
    <location>
        <begin position="162"/>
        <end position="186"/>
    </location>
</feature>
<dbReference type="PANTHER" id="PTHR35864">
    <property type="entry name" value="ZINC METALLOPROTEASE MJ0611-RELATED"/>
    <property type="match status" value="1"/>
</dbReference>
<comment type="cofactor">
    <cofactor evidence="1">
        <name>Zn(2+)</name>
        <dbReference type="ChEBI" id="CHEBI:29105"/>
    </cofactor>
</comment>
<dbReference type="PANTHER" id="PTHR35864:SF1">
    <property type="entry name" value="ZINC METALLOPROTEASE YWHC-RELATED"/>
    <property type="match status" value="1"/>
</dbReference>
<dbReference type="Proteomes" id="UP001432128">
    <property type="component" value="Chromosome"/>
</dbReference>
<evidence type="ECO:0000256" key="5">
    <source>
        <dbReference type="ARBA" id="ARBA00022670"/>
    </source>
</evidence>
<feature type="transmembrane region" description="Helical" evidence="13">
    <location>
        <begin position="130"/>
        <end position="150"/>
    </location>
</feature>
<evidence type="ECO:0000256" key="2">
    <source>
        <dbReference type="ARBA" id="ARBA00004651"/>
    </source>
</evidence>
<comment type="subcellular location">
    <subcellularLocation>
        <location evidence="2">Cell membrane</location>
        <topology evidence="2">Multi-pass membrane protein</topology>
    </subcellularLocation>
</comment>
<keyword evidence="5 15" id="KW-0645">Protease</keyword>
<dbReference type="Pfam" id="PF02163">
    <property type="entry name" value="Peptidase_M50"/>
    <property type="match status" value="1"/>
</dbReference>
<evidence type="ECO:0000313" key="15">
    <source>
        <dbReference type="EMBL" id="WUM22033.1"/>
    </source>
</evidence>
<dbReference type="InterPro" id="IPR052348">
    <property type="entry name" value="Metallopeptidase_M50B"/>
</dbReference>
<dbReference type="GO" id="GO:0008237">
    <property type="term" value="F:metallopeptidase activity"/>
    <property type="evidence" value="ECO:0007669"/>
    <property type="project" value="UniProtKB-KW"/>
</dbReference>
<evidence type="ECO:0000256" key="12">
    <source>
        <dbReference type="ARBA" id="ARBA00023136"/>
    </source>
</evidence>
<evidence type="ECO:0000256" key="1">
    <source>
        <dbReference type="ARBA" id="ARBA00001947"/>
    </source>
</evidence>
<gene>
    <name evidence="15" type="ORF">OG579_09800</name>
</gene>
<protein>
    <submittedName>
        <fullName evidence="15">Site-2 protease family protein</fullName>
    </submittedName>
</protein>
<feature type="transmembrane region" description="Helical" evidence="13">
    <location>
        <begin position="236"/>
        <end position="259"/>
    </location>
</feature>
<keyword evidence="16" id="KW-1185">Reference proteome</keyword>
<evidence type="ECO:0000256" key="8">
    <source>
        <dbReference type="ARBA" id="ARBA00022801"/>
    </source>
</evidence>
<evidence type="ECO:0000256" key="9">
    <source>
        <dbReference type="ARBA" id="ARBA00022833"/>
    </source>
</evidence>
<dbReference type="InterPro" id="IPR044537">
    <property type="entry name" value="Rip2-like"/>
</dbReference>
<feature type="transmembrane region" description="Helical" evidence="13">
    <location>
        <begin position="97"/>
        <end position="118"/>
    </location>
</feature>
<keyword evidence="8" id="KW-0378">Hydrolase</keyword>
<keyword evidence="10 13" id="KW-1133">Transmembrane helix</keyword>
<comment type="similarity">
    <text evidence="3">Belongs to the peptidase M50B family.</text>
</comment>
<dbReference type="AlphaFoldDB" id="A0AAU4K7U8"/>
<evidence type="ECO:0000313" key="16">
    <source>
        <dbReference type="Proteomes" id="UP001432128"/>
    </source>
</evidence>
<organism evidence="15 16">
    <name type="scientific">Williamsia herbipolensis</name>
    <dbReference type="NCBI Taxonomy" id="1603258"/>
    <lineage>
        <taxon>Bacteria</taxon>
        <taxon>Bacillati</taxon>
        <taxon>Actinomycetota</taxon>
        <taxon>Actinomycetes</taxon>
        <taxon>Mycobacteriales</taxon>
        <taxon>Nocardiaceae</taxon>
        <taxon>Williamsia</taxon>
    </lineage>
</organism>
<evidence type="ECO:0000259" key="14">
    <source>
        <dbReference type="Pfam" id="PF02163"/>
    </source>
</evidence>
<dbReference type="GO" id="GO:0046872">
    <property type="term" value="F:metal ion binding"/>
    <property type="evidence" value="ECO:0007669"/>
    <property type="project" value="UniProtKB-KW"/>
</dbReference>
<evidence type="ECO:0000256" key="13">
    <source>
        <dbReference type="SAM" id="Phobius"/>
    </source>
</evidence>
<accession>A0AAU4K7U8</accession>
<proteinExistence type="inferred from homology"/>
<keyword evidence="7" id="KW-0479">Metal-binding</keyword>
<feature type="transmembrane region" description="Helical" evidence="13">
    <location>
        <begin position="40"/>
        <end position="60"/>
    </location>
</feature>
<evidence type="ECO:0000256" key="7">
    <source>
        <dbReference type="ARBA" id="ARBA00022723"/>
    </source>
</evidence>
<keyword evidence="11" id="KW-0482">Metalloprotease</keyword>
<evidence type="ECO:0000256" key="4">
    <source>
        <dbReference type="ARBA" id="ARBA00022475"/>
    </source>
</evidence>
<sequence length="260" mass="27367">MSTATQIARAVRPGPVFVGVVAATVAGGVVLASSEPGRNATSIIGALLLVVGGWVISLCLHEFGHAVTAFAFGDAGAENRGYLTLDPRRYAHPGLSIAFPLVLILLGGIGFPGGAVYVNQAGFTRAQRTIVSLAGPFANIVVAVALLAYIRSQVATIDQSSINLYSALGMLAFLQITAAVLNLIPIPGLDGYGAIEPYLSMQTRRSIAPIGQYGFLVVFLILLLPPVNRAFFDLVYWLFELSGVSSALASIGYDLVVFWR</sequence>
<keyword evidence="9" id="KW-0862">Zinc</keyword>
<feature type="transmembrane region" description="Helical" evidence="13">
    <location>
        <begin position="206"/>
        <end position="224"/>
    </location>
</feature>
<dbReference type="GO" id="GO:0006508">
    <property type="term" value="P:proteolysis"/>
    <property type="evidence" value="ECO:0007669"/>
    <property type="project" value="UniProtKB-KW"/>
</dbReference>
<dbReference type="CDD" id="cd06158">
    <property type="entry name" value="S2P-M50_like_1"/>
    <property type="match status" value="1"/>
</dbReference>
<dbReference type="InterPro" id="IPR008915">
    <property type="entry name" value="Peptidase_M50"/>
</dbReference>
<evidence type="ECO:0000256" key="6">
    <source>
        <dbReference type="ARBA" id="ARBA00022692"/>
    </source>
</evidence>
<keyword evidence="6 13" id="KW-0812">Transmembrane</keyword>
<reference evidence="15 16" key="1">
    <citation type="submission" date="2022-10" db="EMBL/GenBank/DDBJ databases">
        <title>The complete genomes of actinobacterial strains from the NBC collection.</title>
        <authorList>
            <person name="Joergensen T.S."/>
            <person name="Alvarez Arevalo M."/>
            <person name="Sterndorff E.B."/>
            <person name="Faurdal D."/>
            <person name="Vuksanovic O."/>
            <person name="Mourched A.-S."/>
            <person name="Charusanti P."/>
            <person name="Shaw S."/>
            <person name="Blin K."/>
            <person name="Weber T."/>
        </authorList>
    </citation>
    <scope>NUCLEOTIDE SEQUENCE [LARGE SCALE GENOMIC DNA]</scope>
    <source>
        <strain evidence="15 16">NBC_00319</strain>
    </source>
</reference>
<evidence type="ECO:0000256" key="11">
    <source>
        <dbReference type="ARBA" id="ARBA00023049"/>
    </source>
</evidence>
<keyword evidence="4" id="KW-1003">Cell membrane</keyword>
<dbReference type="GO" id="GO:0005886">
    <property type="term" value="C:plasma membrane"/>
    <property type="evidence" value="ECO:0007669"/>
    <property type="project" value="UniProtKB-SubCell"/>
</dbReference>
<evidence type="ECO:0000256" key="10">
    <source>
        <dbReference type="ARBA" id="ARBA00022989"/>
    </source>
</evidence>
<name>A0AAU4K7U8_9NOCA</name>
<evidence type="ECO:0000256" key="3">
    <source>
        <dbReference type="ARBA" id="ARBA00007931"/>
    </source>
</evidence>
<keyword evidence="12 13" id="KW-0472">Membrane</keyword>